<evidence type="ECO:0000256" key="3">
    <source>
        <dbReference type="ARBA" id="ARBA00023295"/>
    </source>
</evidence>
<comment type="similarity">
    <text evidence="1 4">Belongs to the glycosyl hydrolase 1 family.</text>
</comment>
<comment type="caution">
    <text evidence="5">The sequence shown here is derived from an EMBL/GenBank/DDBJ whole genome shotgun (WGS) entry which is preliminary data.</text>
</comment>
<dbReference type="GO" id="GO:0008422">
    <property type="term" value="F:beta-glucosidase activity"/>
    <property type="evidence" value="ECO:0007669"/>
    <property type="project" value="TreeGrafter"/>
</dbReference>
<protein>
    <submittedName>
        <fullName evidence="5">Beta-galactosidase</fullName>
    </submittedName>
</protein>
<dbReference type="Gene3D" id="3.20.20.80">
    <property type="entry name" value="Glycosidases"/>
    <property type="match status" value="1"/>
</dbReference>
<dbReference type="InterPro" id="IPR017853">
    <property type="entry name" value="GH"/>
</dbReference>
<dbReference type="Pfam" id="PF00232">
    <property type="entry name" value="Glyco_hydro_1"/>
    <property type="match status" value="2"/>
</dbReference>
<dbReference type="InterPro" id="IPR001360">
    <property type="entry name" value="Glyco_hydro_1"/>
</dbReference>
<dbReference type="InterPro" id="IPR053427">
    <property type="entry name" value="Beta-galactosidase"/>
</dbReference>
<reference evidence="5 6" key="1">
    <citation type="submission" date="2017-04" db="EMBL/GenBank/DDBJ databases">
        <authorList>
            <person name="Varghese N."/>
            <person name="Submissions S."/>
        </authorList>
    </citation>
    <scope>NUCLEOTIDE SEQUENCE [LARGE SCALE GENOMIC DNA]</scope>
    <source>
        <strain evidence="5 6">DSM 9789</strain>
    </source>
</reference>
<dbReference type="PANTHER" id="PTHR10353:SF209">
    <property type="entry name" value="GALACTOLIPID GALACTOSYLTRANSFERASE SFR2, CHLOROPLASTIC"/>
    <property type="match status" value="1"/>
</dbReference>
<gene>
    <name evidence="5" type="ORF">SAMN02745355_0814</name>
</gene>
<evidence type="ECO:0000313" key="5">
    <source>
        <dbReference type="EMBL" id="SMD30897.1"/>
    </source>
</evidence>
<organism evidence="5 6">
    <name type="scientific">Picrophilus torridus (strain ATCC 700027 / DSM 9790 / JCM 10055 / NBRC 100828 / KAW 2/3)</name>
    <dbReference type="NCBI Taxonomy" id="1122961"/>
    <lineage>
        <taxon>Archaea</taxon>
        <taxon>Methanobacteriati</taxon>
        <taxon>Thermoplasmatota</taxon>
        <taxon>Thermoplasmata</taxon>
        <taxon>Thermoplasmatales</taxon>
        <taxon>Picrophilaceae</taxon>
        <taxon>Picrophilus</taxon>
    </lineage>
</organism>
<accession>A0A8G2L7A3</accession>
<evidence type="ECO:0000256" key="1">
    <source>
        <dbReference type="ARBA" id="ARBA00010838"/>
    </source>
</evidence>
<keyword evidence="2" id="KW-0378">Hydrolase</keyword>
<dbReference type="RefSeq" id="WP_084272752.1">
    <property type="nucleotide sequence ID" value="NZ_FWYE01000002.1"/>
</dbReference>
<dbReference type="AlphaFoldDB" id="A0A8G2L7A3"/>
<evidence type="ECO:0000313" key="6">
    <source>
        <dbReference type="Proteomes" id="UP000192315"/>
    </source>
</evidence>
<keyword evidence="6" id="KW-1185">Reference proteome</keyword>
<dbReference type="NCBIfam" id="NF041004">
    <property type="entry name" value="Beta_gal_BgaS"/>
    <property type="match status" value="1"/>
</dbReference>
<keyword evidence="3" id="KW-0326">Glycosidase</keyword>
<dbReference type="EMBL" id="FWYE01000002">
    <property type="protein sequence ID" value="SMD30897.1"/>
    <property type="molecule type" value="Genomic_DNA"/>
</dbReference>
<dbReference type="SUPFAM" id="SSF51445">
    <property type="entry name" value="(Trans)glycosidases"/>
    <property type="match status" value="1"/>
</dbReference>
<dbReference type="GO" id="GO:0005975">
    <property type="term" value="P:carbohydrate metabolic process"/>
    <property type="evidence" value="ECO:0007669"/>
    <property type="project" value="InterPro"/>
</dbReference>
<name>A0A8G2L7A3_PICTO</name>
<dbReference type="Proteomes" id="UP000192315">
    <property type="component" value="Unassembled WGS sequence"/>
</dbReference>
<dbReference type="PANTHER" id="PTHR10353">
    <property type="entry name" value="GLYCOSYL HYDROLASE"/>
    <property type="match status" value="1"/>
</dbReference>
<proteinExistence type="inferred from homology"/>
<evidence type="ECO:0000256" key="2">
    <source>
        <dbReference type="ARBA" id="ARBA00022801"/>
    </source>
</evidence>
<evidence type="ECO:0000256" key="4">
    <source>
        <dbReference type="RuleBase" id="RU003690"/>
    </source>
</evidence>
<sequence>MVDKNFKFGFSECGFQFEMGLSNPDMNSDWYIWSNDKRNIAEHYVSGDLPQNGVAYWDLYEKDHDIASSLGMNAARLGIEWSRIFPESTESVDIDVEYNGDDIVSTEISIDTVKELEKLANNDAVKHYREMFGDFKSRGKFLIINLYHWTIPSWLNDPSKQDYSGRRAIGGCFNNKIIVEFAKYAGYISYKFNDLADRWSTMNEPNMVYEGCSIDHSNNGISKRKKKFAEGHARAYDAIKTFSKKPVGVIFANGDIQSLNNDLELEEDVKFFRRYSFFDSIIRGDLSWYREFAGDDGSEKRHDMVNKVDWLGLNYYSRDVVSRNNGSWEMVKGYGHYCGDMEKSRDGRSVSDTGWEIYQDGIYNIIKDYWKRYKIPITITENGIADSNDRYRSMYIISHFGNIERAIEDGAKVDGYYHWALTDNYEWASGFSKKFGLVVVDMKTKERHVRPSALIYREIIENSGVPDKFRWIIDEKI</sequence>
<dbReference type="PRINTS" id="PR00131">
    <property type="entry name" value="GLHYDRLASE1"/>
</dbReference>